<protein>
    <recommendedName>
        <fullName evidence="4">Type IV pilus biogenesis protein PilP</fullName>
    </recommendedName>
</protein>
<dbReference type="RefSeq" id="WP_261760093.1">
    <property type="nucleotide sequence ID" value="NZ_CP104562.2"/>
</dbReference>
<feature type="region of interest" description="Disordered" evidence="1">
    <location>
        <begin position="61"/>
        <end position="86"/>
    </location>
</feature>
<evidence type="ECO:0000313" key="3">
    <source>
        <dbReference type="Proteomes" id="UP001064933"/>
    </source>
</evidence>
<sequence>MAVGAILLIGPGVSIAQTEPASGTQYEPASASMQQVIDAARRKKAAELDAAARRMLGTDAVQPPVVAPPAPPAEDGAHRPSAPSAEELPQIWSLSGVDKRLHAEIYFGGQIYHVDSKRSSNDAIGPWQVQSIQDDGVTLSLRHDVRRAKRLPQTLTLAPPQRGTPVSNYPFPSAAGSALSGATLPASALRAAQLPFDGNGLATNGRSSP</sequence>
<proteinExistence type="predicted"/>
<evidence type="ECO:0008006" key="4">
    <source>
        <dbReference type="Google" id="ProtNLM"/>
    </source>
</evidence>
<evidence type="ECO:0000256" key="1">
    <source>
        <dbReference type="SAM" id="MobiDB-lite"/>
    </source>
</evidence>
<accession>A0ABY6B505</accession>
<dbReference type="Proteomes" id="UP001064933">
    <property type="component" value="Chromosome"/>
</dbReference>
<keyword evidence="3" id="KW-1185">Reference proteome</keyword>
<name>A0ABY6B505_9BURK</name>
<gene>
    <name evidence="2" type="ORF">N4261_10535</name>
</gene>
<reference evidence="2" key="1">
    <citation type="submission" date="2022-10" db="EMBL/GenBank/DDBJ databases">
        <title>Characterization and whole genome sequencing of a new Roseateles species, isolated from fresh water.</title>
        <authorList>
            <person name="Guliayeva D.Y."/>
            <person name="Akhremchuk A.E."/>
            <person name="Sikolenko M.A."/>
            <person name="Valentovich L.N."/>
            <person name="Sidarenka A.V."/>
        </authorList>
    </citation>
    <scope>NUCLEOTIDE SEQUENCE</scope>
    <source>
        <strain evidence="2">BIM B-1768</strain>
    </source>
</reference>
<evidence type="ECO:0000313" key="2">
    <source>
        <dbReference type="EMBL" id="UXH80275.1"/>
    </source>
</evidence>
<dbReference type="EMBL" id="CP104562">
    <property type="protein sequence ID" value="UXH80275.1"/>
    <property type="molecule type" value="Genomic_DNA"/>
</dbReference>
<organism evidence="2 3">
    <name type="scientific">Roseateles amylovorans</name>
    <dbReference type="NCBI Taxonomy" id="2978473"/>
    <lineage>
        <taxon>Bacteria</taxon>
        <taxon>Pseudomonadati</taxon>
        <taxon>Pseudomonadota</taxon>
        <taxon>Betaproteobacteria</taxon>
        <taxon>Burkholderiales</taxon>
        <taxon>Sphaerotilaceae</taxon>
        <taxon>Roseateles</taxon>
    </lineage>
</organism>